<sequence>MKDEEKQAVRNAKVVEALYEKPLSFGNFATVVKMGTNTEICLLNYKVESVLAYMAETFGRSLEVLRSRRSCVNGRPHGHMDYYEISCSQIYMPVPYCKAFNRNHSTLAYPNVARIVRGEAAPGGKSQIRFLSGGVLPVQLSLKRLREKIDLGRRLLYADLFAAEMELKGLRRTIQRIQQQEREWL</sequence>
<organism evidence="1 2">
    <name type="scientific">Selenomonas ruminantium</name>
    <dbReference type="NCBI Taxonomy" id="971"/>
    <lineage>
        <taxon>Bacteria</taxon>
        <taxon>Bacillati</taxon>
        <taxon>Bacillota</taxon>
        <taxon>Negativicutes</taxon>
        <taxon>Selenomonadales</taxon>
        <taxon>Selenomonadaceae</taxon>
        <taxon>Selenomonas</taxon>
    </lineage>
</organism>
<dbReference type="Proteomes" id="UP000184263">
    <property type="component" value="Unassembled WGS sequence"/>
</dbReference>
<evidence type="ECO:0000313" key="2">
    <source>
        <dbReference type="Proteomes" id="UP000184263"/>
    </source>
</evidence>
<dbReference type="AlphaFoldDB" id="A0A1M6SX07"/>
<evidence type="ECO:0000313" key="1">
    <source>
        <dbReference type="EMBL" id="SHK49262.1"/>
    </source>
</evidence>
<gene>
    <name evidence="1" type="ORF">SAMN05216582_105127</name>
</gene>
<dbReference type="RefSeq" id="WP_073088531.1">
    <property type="nucleotide sequence ID" value="NZ_FRBC01000005.1"/>
</dbReference>
<reference evidence="1 2" key="1">
    <citation type="submission" date="2016-11" db="EMBL/GenBank/DDBJ databases">
        <authorList>
            <person name="Jaros S."/>
            <person name="Januszkiewicz K."/>
            <person name="Wedrychowicz H."/>
        </authorList>
    </citation>
    <scope>NUCLEOTIDE SEQUENCE [LARGE SCALE GENOMIC DNA]</scope>
    <source>
        <strain evidence="1 2">HD4</strain>
    </source>
</reference>
<protein>
    <submittedName>
        <fullName evidence="1">Uncharacterized protein</fullName>
    </submittedName>
</protein>
<name>A0A1M6SX07_SELRU</name>
<dbReference type="OrthoDB" id="1666703at2"/>
<dbReference type="EMBL" id="FRBC01000005">
    <property type="protein sequence ID" value="SHK49262.1"/>
    <property type="molecule type" value="Genomic_DNA"/>
</dbReference>
<accession>A0A1M6SX07</accession>
<proteinExistence type="predicted"/>